<dbReference type="PANTHER" id="PTHR43459:SF1">
    <property type="entry name" value="EG:BACN32G11.4 PROTEIN"/>
    <property type="match status" value="1"/>
</dbReference>
<keyword evidence="2" id="KW-1185">Reference proteome</keyword>
<dbReference type="Pfam" id="PF00378">
    <property type="entry name" value="ECH_1"/>
    <property type="match status" value="1"/>
</dbReference>
<accession>A0A562I3M0</accession>
<dbReference type="InterPro" id="IPR029045">
    <property type="entry name" value="ClpP/crotonase-like_dom_sf"/>
</dbReference>
<gene>
    <name evidence="1" type="ORF">JD77_00230</name>
</gene>
<dbReference type="GO" id="GO:0016853">
    <property type="term" value="F:isomerase activity"/>
    <property type="evidence" value="ECO:0007669"/>
    <property type="project" value="UniProtKB-KW"/>
</dbReference>
<dbReference type="PANTHER" id="PTHR43459">
    <property type="entry name" value="ENOYL-COA HYDRATASE"/>
    <property type="match status" value="1"/>
</dbReference>
<evidence type="ECO:0000313" key="2">
    <source>
        <dbReference type="Proteomes" id="UP000319825"/>
    </source>
</evidence>
<name>A0A562I3M0_MICOL</name>
<dbReference type="EMBL" id="VLKE01000001">
    <property type="protein sequence ID" value="TWH65294.1"/>
    <property type="molecule type" value="Genomic_DNA"/>
</dbReference>
<dbReference type="AlphaFoldDB" id="A0A562I3M0"/>
<evidence type="ECO:0000313" key="1">
    <source>
        <dbReference type="EMBL" id="TWH65294.1"/>
    </source>
</evidence>
<dbReference type="Gene3D" id="3.90.226.10">
    <property type="entry name" value="2-enoyl-CoA Hydratase, Chain A, domain 1"/>
    <property type="match status" value="1"/>
</dbReference>
<dbReference type="InterPro" id="IPR001753">
    <property type="entry name" value="Enoyl-CoA_hydra/iso"/>
</dbReference>
<dbReference type="Proteomes" id="UP000319825">
    <property type="component" value="Unassembled WGS sequence"/>
</dbReference>
<reference evidence="1 2" key="1">
    <citation type="submission" date="2019-07" db="EMBL/GenBank/DDBJ databases">
        <title>R&amp;d 2014.</title>
        <authorList>
            <person name="Klenk H.-P."/>
        </authorList>
    </citation>
    <scope>NUCLEOTIDE SEQUENCE [LARGE SCALE GENOMIC DNA]</scope>
    <source>
        <strain evidence="1 2">DSM 43868</strain>
    </source>
</reference>
<comment type="caution">
    <text evidence="1">The sequence shown here is derived from an EMBL/GenBank/DDBJ whole genome shotgun (WGS) entry which is preliminary data.</text>
</comment>
<dbReference type="SUPFAM" id="SSF52096">
    <property type="entry name" value="ClpP/crotonase"/>
    <property type="match status" value="1"/>
</dbReference>
<keyword evidence="1" id="KW-0413">Isomerase</keyword>
<sequence>MSDILYDVKEHVATITLNRPQKVNAFRFDHVGEIERLVQQSADDPEVRVVVITGTGRAFSVGGDVSVLGQGGATAGMSDSDAWSLLCDGAQRTIEAIRATRPVTVAAINGACAGGALALACATDLRIATRSSRITTAFAKSGNRLTWACRGR</sequence>
<protein>
    <submittedName>
        <fullName evidence="1">2-(1,2-epoxy-1,2-dihydrophenyl)acetyl-CoA isomerase</fullName>
    </submittedName>
</protein>
<proteinExistence type="predicted"/>
<dbReference type="CDD" id="cd06558">
    <property type="entry name" value="crotonase-like"/>
    <property type="match status" value="1"/>
</dbReference>
<organism evidence="1 2">
    <name type="scientific">Micromonospora olivasterospora</name>
    <dbReference type="NCBI Taxonomy" id="1880"/>
    <lineage>
        <taxon>Bacteria</taxon>
        <taxon>Bacillati</taxon>
        <taxon>Actinomycetota</taxon>
        <taxon>Actinomycetes</taxon>
        <taxon>Micromonosporales</taxon>
        <taxon>Micromonosporaceae</taxon>
        <taxon>Micromonospora</taxon>
    </lineage>
</organism>